<sequence length="92" mass="10393">MKTLKLVTIGGGSSYTPELVEGMILRSKELPISEWWFVDTPEGQEKLEIVVALAQRMVTKVGLDWTIKARPSRNFKWCGFCHVTISCGWFGC</sequence>
<dbReference type="SUPFAM" id="SSF51735">
    <property type="entry name" value="NAD(P)-binding Rossmann-fold domains"/>
    <property type="match status" value="1"/>
</dbReference>
<evidence type="ECO:0000256" key="1">
    <source>
        <dbReference type="ARBA" id="ARBA00023027"/>
    </source>
</evidence>
<dbReference type="PANTHER" id="PTHR32092:SF5">
    <property type="entry name" value="6-PHOSPHO-BETA-GLUCOSIDASE"/>
    <property type="match status" value="1"/>
</dbReference>
<dbReference type="GO" id="GO:0008706">
    <property type="term" value="F:6-phospho-beta-glucosidase activity"/>
    <property type="evidence" value="ECO:0007669"/>
    <property type="project" value="UniProtKB-EC"/>
</dbReference>
<dbReference type="AlphaFoldDB" id="A0A239WVV1"/>
<dbReference type="Proteomes" id="UP000215144">
    <property type="component" value="Chromosome 1"/>
</dbReference>
<dbReference type="InterPro" id="IPR036291">
    <property type="entry name" value="NAD(P)-bd_dom_sf"/>
</dbReference>
<dbReference type="Gene3D" id="3.40.50.720">
    <property type="entry name" value="NAD(P)-binding Rossmann-like Domain"/>
    <property type="match status" value="1"/>
</dbReference>
<dbReference type="InterPro" id="IPR001088">
    <property type="entry name" value="Glyco_hydro_4"/>
</dbReference>
<dbReference type="Pfam" id="PF02056">
    <property type="entry name" value="Glyco_hydro_4"/>
    <property type="match status" value="1"/>
</dbReference>
<name>A0A239WVV1_STRAI</name>
<dbReference type="PANTHER" id="PTHR32092">
    <property type="entry name" value="6-PHOSPHO-BETA-GLUCOSIDASE-RELATED"/>
    <property type="match status" value="1"/>
</dbReference>
<keyword evidence="2" id="KW-0378">Hydrolase</keyword>
<dbReference type="EC" id="3.2.1.86" evidence="2"/>
<dbReference type="EMBL" id="LT906454">
    <property type="protein sequence ID" value="SNV37794.1"/>
    <property type="molecule type" value="Genomic_DNA"/>
</dbReference>
<evidence type="ECO:0000313" key="2">
    <source>
        <dbReference type="EMBL" id="SNV37794.1"/>
    </source>
</evidence>
<dbReference type="GO" id="GO:0005975">
    <property type="term" value="P:carbohydrate metabolic process"/>
    <property type="evidence" value="ECO:0007669"/>
    <property type="project" value="InterPro"/>
</dbReference>
<protein>
    <submittedName>
        <fullName evidence="2">Alpha-galactosidase/6-phospho-beta-glucosidase</fullName>
        <ecNumber evidence="2">3.2.1.86</ecNumber>
    </submittedName>
</protein>
<proteinExistence type="predicted"/>
<evidence type="ECO:0000313" key="3">
    <source>
        <dbReference type="Proteomes" id="UP000215144"/>
    </source>
</evidence>
<organism evidence="2 3">
    <name type="scientific">Streptococcus acidominimus</name>
    <dbReference type="NCBI Taxonomy" id="1326"/>
    <lineage>
        <taxon>Bacteria</taxon>
        <taxon>Bacillati</taxon>
        <taxon>Bacillota</taxon>
        <taxon>Bacilli</taxon>
        <taxon>Lactobacillales</taxon>
        <taxon>Streptococcaceae</taxon>
        <taxon>Streptococcus</taxon>
    </lineage>
</organism>
<gene>
    <name evidence="2" type="primary">chbF_1</name>
    <name evidence="2" type="ORF">SAMEA4504048_00726</name>
</gene>
<keyword evidence="1" id="KW-0520">NAD</keyword>
<reference evidence="2 3" key="1">
    <citation type="submission" date="2017-06" db="EMBL/GenBank/DDBJ databases">
        <authorList>
            <consortium name="Pathogen Informatics"/>
        </authorList>
    </citation>
    <scope>NUCLEOTIDE SEQUENCE [LARGE SCALE GENOMIC DNA]</scope>
    <source>
        <strain evidence="2 3">NCTC11291</strain>
    </source>
</reference>
<dbReference type="KEGG" id="saco:SAME_00726"/>
<accession>A0A239WVV1</accession>
<keyword evidence="2" id="KW-0326">Glycosidase</keyword>